<gene>
    <name evidence="2" type="ORF">ESB13_17015</name>
</gene>
<dbReference type="Pfam" id="PF05168">
    <property type="entry name" value="HEPN"/>
    <property type="match status" value="1"/>
</dbReference>
<evidence type="ECO:0000313" key="2">
    <source>
        <dbReference type="EMBL" id="RXK83774.1"/>
    </source>
</evidence>
<sequence>MRSAFEHLDFEHKNNLSLLIQKITTAVAIEKIVCYGFSIKSNHRHNCSGLGNTNTGNAPAIFYLLVIPDKEEPRCSHDIIQTIDNFNTPLLSVSCIILREPFVSTAISEGRLFLTTLRKKGCLLYGYEWKTTPLSAKEEPLQHRLAAAELIWKQVFTRAQQFLQGAAFCLKSQMPETCCFLLHQAVEQTTMALSGALIGYRPDSHNLLRLLPLLAYAGLELDTVFPQNTQQEKDLFNILKKSYSETRYNNDFSIPQNTAQILYNRTANLMTQAETIFLFETNKWRGQQPIHNKPALNVAFLNTLNNAS</sequence>
<dbReference type="OrthoDB" id="1321649at2"/>
<evidence type="ECO:0000259" key="1">
    <source>
        <dbReference type="PROSITE" id="PS50910"/>
    </source>
</evidence>
<dbReference type="RefSeq" id="WP_129004826.1">
    <property type="nucleotide sequence ID" value="NZ_SDHZ01000002.1"/>
</dbReference>
<dbReference type="SMART" id="SM00748">
    <property type="entry name" value="HEPN"/>
    <property type="match status" value="1"/>
</dbReference>
<comment type="caution">
    <text evidence="2">The sequence shown here is derived from an EMBL/GenBank/DDBJ whole genome shotgun (WGS) entry which is preliminary data.</text>
</comment>
<protein>
    <submittedName>
        <fullName evidence="2">HEPN domain-containing protein</fullName>
    </submittedName>
</protein>
<evidence type="ECO:0000313" key="3">
    <source>
        <dbReference type="Proteomes" id="UP000290545"/>
    </source>
</evidence>
<proteinExistence type="predicted"/>
<dbReference type="Gene3D" id="1.20.120.330">
    <property type="entry name" value="Nucleotidyltransferases domain 2"/>
    <property type="match status" value="1"/>
</dbReference>
<dbReference type="InterPro" id="IPR007842">
    <property type="entry name" value="HEPN_dom"/>
</dbReference>
<dbReference type="AlphaFoldDB" id="A0A4V1MA33"/>
<dbReference type="SUPFAM" id="SSF81593">
    <property type="entry name" value="Nucleotidyltransferase substrate binding subunit/domain"/>
    <property type="match status" value="1"/>
</dbReference>
<reference evidence="2 3" key="1">
    <citation type="submission" date="2019-01" db="EMBL/GenBank/DDBJ databases">
        <title>Filimonas sp. strain TTM-71.</title>
        <authorList>
            <person name="Chen W.-M."/>
        </authorList>
    </citation>
    <scope>NUCLEOTIDE SEQUENCE [LARGE SCALE GENOMIC DNA]</scope>
    <source>
        <strain evidence="2 3">TTM-71</strain>
    </source>
</reference>
<accession>A0A4V1MA33</accession>
<dbReference type="Proteomes" id="UP000290545">
    <property type="component" value="Unassembled WGS sequence"/>
</dbReference>
<name>A0A4V1MA33_9BACT</name>
<feature type="domain" description="HEPN" evidence="1">
    <location>
        <begin position="156"/>
        <end position="276"/>
    </location>
</feature>
<keyword evidence="3" id="KW-1185">Reference proteome</keyword>
<dbReference type="EMBL" id="SDHZ01000002">
    <property type="protein sequence ID" value="RXK83774.1"/>
    <property type="molecule type" value="Genomic_DNA"/>
</dbReference>
<dbReference type="PROSITE" id="PS50910">
    <property type="entry name" value="HEPN"/>
    <property type="match status" value="1"/>
</dbReference>
<organism evidence="2 3">
    <name type="scientific">Filimonas effusa</name>
    <dbReference type="NCBI Taxonomy" id="2508721"/>
    <lineage>
        <taxon>Bacteria</taxon>
        <taxon>Pseudomonadati</taxon>
        <taxon>Bacteroidota</taxon>
        <taxon>Chitinophagia</taxon>
        <taxon>Chitinophagales</taxon>
        <taxon>Chitinophagaceae</taxon>
        <taxon>Filimonas</taxon>
    </lineage>
</organism>